<proteinExistence type="predicted"/>
<feature type="region of interest" description="Disordered" evidence="1">
    <location>
        <begin position="37"/>
        <end position="80"/>
    </location>
</feature>
<comment type="caution">
    <text evidence="2">The sequence shown here is derived from an EMBL/GenBank/DDBJ whole genome shotgun (WGS) entry which is preliminary data.</text>
</comment>
<feature type="compositionally biased region" description="Low complexity" evidence="1">
    <location>
        <begin position="145"/>
        <end position="157"/>
    </location>
</feature>
<reference evidence="2" key="1">
    <citation type="submission" date="2021-08" db="EMBL/GenBank/DDBJ databases">
        <title>Hoeflea bacterium WL0058 sp. nov., isolated from the sediment.</title>
        <authorList>
            <person name="Wang L."/>
            <person name="Zhang D."/>
        </authorList>
    </citation>
    <scope>NUCLEOTIDE SEQUENCE</scope>
    <source>
        <strain evidence="2">WL0058</strain>
    </source>
</reference>
<feature type="compositionally biased region" description="Low complexity" evidence="1">
    <location>
        <begin position="114"/>
        <end position="124"/>
    </location>
</feature>
<feature type="compositionally biased region" description="Basic and acidic residues" evidence="1">
    <location>
        <begin position="130"/>
        <end position="141"/>
    </location>
</feature>
<feature type="compositionally biased region" description="Basic and acidic residues" evidence="1">
    <location>
        <begin position="163"/>
        <end position="173"/>
    </location>
</feature>
<evidence type="ECO:0000313" key="3">
    <source>
        <dbReference type="Proteomes" id="UP001196509"/>
    </source>
</evidence>
<evidence type="ECO:0000313" key="2">
    <source>
        <dbReference type="EMBL" id="MBW8639088.1"/>
    </source>
</evidence>
<evidence type="ECO:0008006" key="4">
    <source>
        <dbReference type="Google" id="ProtNLM"/>
    </source>
</evidence>
<gene>
    <name evidence="2" type="ORF">K1W69_17965</name>
</gene>
<accession>A0AAE2ZRF1</accession>
<name>A0AAE2ZRF1_9HYPH</name>
<feature type="region of interest" description="Disordered" evidence="1">
    <location>
        <begin position="93"/>
        <end position="212"/>
    </location>
</feature>
<organism evidence="2 3">
    <name type="scientific">Flavimaribacter sediminis</name>
    <dbReference type="NCBI Taxonomy" id="2865987"/>
    <lineage>
        <taxon>Bacteria</taxon>
        <taxon>Pseudomonadati</taxon>
        <taxon>Pseudomonadota</taxon>
        <taxon>Alphaproteobacteria</taxon>
        <taxon>Hyphomicrobiales</taxon>
        <taxon>Rhizobiaceae</taxon>
        <taxon>Flavimaribacter</taxon>
    </lineage>
</organism>
<evidence type="ECO:0000256" key="1">
    <source>
        <dbReference type="SAM" id="MobiDB-lite"/>
    </source>
</evidence>
<dbReference type="AlphaFoldDB" id="A0AAE2ZRF1"/>
<dbReference type="Gene3D" id="3.30.1150.10">
    <property type="match status" value="1"/>
</dbReference>
<keyword evidence="3" id="KW-1185">Reference proteome</keyword>
<dbReference type="EMBL" id="JAICBX010000003">
    <property type="protein sequence ID" value="MBW8639088.1"/>
    <property type="molecule type" value="Genomic_DNA"/>
</dbReference>
<sequence>MLLGWGLIVLSPPKSHDVADVEALPVDIIPVSSITQVQQGVKDEPEREIAAPTPTVRPEPVEDAQTIGNNTVDLKSADTEKKADLTVEKAIETASAPASEPAPVPEPKAEVEPAEAQKPQAATEIASLPDKPREVSPRPVEEPIEQPQPEEAALPERIPTPKARPEPPKRTEVAARQQSDFDADKIEALLNRQDTAGGGAARSREQASLGSDTQQVAQTLSISEIDALRRKVESCWQLVAGMSGAEDVRIQVRMNLNQSGYIDGQPQVDARGGTDTARRTLSDSVRRAVLRCEPYELPIEKYGVWSNVVLNFDPSQMF</sequence>
<dbReference type="Proteomes" id="UP001196509">
    <property type="component" value="Unassembled WGS sequence"/>
</dbReference>
<protein>
    <recommendedName>
        <fullName evidence="4">TolA protein</fullName>
    </recommendedName>
</protein>